<feature type="region of interest" description="Disordered" evidence="1">
    <location>
        <begin position="97"/>
        <end position="127"/>
    </location>
</feature>
<evidence type="ECO:0000313" key="2">
    <source>
        <dbReference type="EMBL" id="EIW77118.1"/>
    </source>
</evidence>
<keyword evidence="3" id="KW-1185">Reference proteome</keyword>
<feature type="compositionally biased region" description="Polar residues" evidence="1">
    <location>
        <begin position="1"/>
        <end position="14"/>
    </location>
</feature>
<dbReference type="EMBL" id="JH711584">
    <property type="protein sequence ID" value="EIW77118.1"/>
    <property type="molecule type" value="Genomic_DNA"/>
</dbReference>
<dbReference type="KEGG" id="cput:CONPUDRAFT_168133"/>
<dbReference type="Proteomes" id="UP000053558">
    <property type="component" value="Unassembled WGS sequence"/>
</dbReference>
<name>A0A5M3MD25_CONPW</name>
<evidence type="ECO:0000313" key="3">
    <source>
        <dbReference type="Proteomes" id="UP000053558"/>
    </source>
</evidence>
<dbReference type="RefSeq" id="XP_007772560.1">
    <property type="nucleotide sequence ID" value="XM_007774370.1"/>
</dbReference>
<accession>A0A5M3MD25</accession>
<protein>
    <submittedName>
        <fullName evidence="2">Uncharacterized protein</fullName>
    </submittedName>
</protein>
<dbReference type="GeneID" id="19205926"/>
<feature type="compositionally biased region" description="Polar residues" evidence="1">
    <location>
        <begin position="103"/>
        <end position="116"/>
    </location>
</feature>
<gene>
    <name evidence="2" type="ORF">CONPUDRAFT_168133</name>
</gene>
<dbReference type="AlphaFoldDB" id="A0A5M3MD25"/>
<sequence length="159" mass="16872">MSPNTADAMTNTPTHRAPYGLRSKSRATQQAKPYNLRSRARSERAAKAQLEAACKGTRPPRSRAAASTHKSQQTANTAISALPREATPCLPEILALPSAGPETPQQQIGVDTTTTAPDAPRKPQWGAGSASIAIANSALFVITEESDLFDSDRFGDSEI</sequence>
<comment type="caution">
    <text evidence="2">The sequence shown here is derived from an EMBL/GenBank/DDBJ whole genome shotgun (WGS) entry which is preliminary data.</text>
</comment>
<organism evidence="2 3">
    <name type="scientific">Coniophora puteana (strain RWD-64-598)</name>
    <name type="common">Brown rot fungus</name>
    <dbReference type="NCBI Taxonomy" id="741705"/>
    <lineage>
        <taxon>Eukaryota</taxon>
        <taxon>Fungi</taxon>
        <taxon>Dikarya</taxon>
        <taxon>Basidiomycota</taxon>
        <taxon>Agaricomycotina</taxon>
        <taxon>Agaricomycetes</taxon>
        <taxon>Agaricomycetidae</taxon>
        <taxon>Boletales</taxon>
        <taxon>Coniophorineae</taxon>
        <taxon>Coniophoraceae</taxon>
        <taxon>Coniophora</taxon>
    </lineage>
</organism>
<reference evidence="3" key="1">
    <citation type="journal article" date="2012" name="Science">
        <title>The Paleozoic origin of enzymatic lignin decomposition reconstructed from 31 fungal genomes.</title>
        <authorList>
            <person name="Floudas D."/>
            <person name="Binder M."/>
            <person name="Riley R."/>
            <person name="Barry K."/>
            <person name="Blanchette R.A."/>
            <person name="Henrissat B."/>
            <person name="Martinez A.T."/>
            <person name="Otillar R."/>
            <person name="Spatafora J.W."/>
            <person name="Yadav J.S."/>
            <person name="Aerts A."/>
            <person name="Benoit I."/>
            <person name="Boyd A."/>
            <person name="Carlson A."/>
            <person name="Copeland A."/>
            <person name="Coutinho P.M."/>
            <person name="de Vries R.P."/>
            <person name="Ferreira P."/>
            <person name="Findley K."/>
            <person name="Foster B."/>
            <person name="Gaskell J."/>
            <person name="Glotzer D."/>
            <person name="Gorecki P."/>
            <person name="Heitman J."/>
            <person name="Hesse C."/>
            <person name="Hori C."/>
            <person name="Igarashi K."/>
            <person name="Jurgens J.A."/>
            <person name="Kallen N."/>
            <person name="Kersten P."/>
            <person name="Kohler A."/>
            <person name="Kuees U."/>
            <person name="Kumar T.K.A."/>
            <person name="Kuo A."/>
            <person name="LaButti K."/>
            <person name="Larrondo L.F."/>
            <person name="Lindquist E."/>
            <person name="Ling A."/>
            <person name="Lombard V."/>
            <person name="Lucas S."/>
            <person name="Lundell T."/>
            <person name="Martin R."/>
            <person name="McLaughlin D.J."/>
            <person name="Morgenstern I."/>
            <person name="Morin E."/>
            <person name="Murat C."/>
            <person name="Nagy L.G."/>
            <person name="Nolan M."/>
            <person name="Ohm R.A."/>
            <person name="Patyshakuliyeva A."/>
            <person name="Rokas A."/>
            <person name="Ruiz-Duenas F.J."/>
            <person name="Sabat G."/>
            <person name="Salamov A."/>
            <person name="Samejima M."/>
            <person name="Schmutz J."/>
            <person name="Slot J.C."/>
            <person name="St John F."/>
            <person name="Stenlid J."/>
            <person name="Sun H."/>
            <person name="Sun S."/>
            <person name="Syed K."/>
            <person name="Tsang A."/>
            <person name="Wiebenga A."/>
            <person name="Young D."/>
            <person name="Pisabarro A."/>
            <person name="Eastwood D.C."/>
            <person name="Martin F."/>
            <person name="Cullen D."/>
            <person name="Grigoriev I.V."/>
            <person name="Hibbett D.S."/>
        </authorList>
    </citation>
    <scope>NUCLEOTIDE SEQUENCE [LARGE SCALE GENOMIC DNA]</scope>
    <source>
        <strain evidence="3">RWD-64-598 SS2</strain>
    </source>
</reference>
<evidence type="ECO:0000256" key="1">
    <source>
        <dbReference type="SAM" id="MobiDB-lite"/>
    </source>
</evidence>
<feature type="region of interest" description="Disordered" evidence="1">
    <location>
        <begin position="1"/>
        <end position="76"/>
    </location>
</feature>
<proteinExistence type="predicted"/>